<dbReference type="EMBL" id="AKWO02000103">
    <property type="protein sequence ID" value="EMF97984.1"/>
    <property type="molecule type" value="Genomic_DNA"/>
</dbReference>
<name>M3HK12_LEPBO</name>
<dbReference type="Proteomes" id="UP000011783">
    <property type="component" value="Unassembled WGS sequence"/>
</dbReference>
<proteinExistence type="predicted"/>
<organism evidence="1 2">
    <name type="scientific">Leptospira borgpetersenii str. 200701203</name>
    <dbReference type="NCBI Taxonomy" id="1193007"/>
    <lineage>
        <taxon>Bacteria</taxon>
        <taxon>Pseudomonadati</taxon>
        <taxon>Spirochaetota</taxon>
        <taxon>Spirochaetia</taxon>
        <taxon>Leptospirales</taxon>
        <taxon>Leptospiraceae</taxon>
        <taxon>Leptospira</taxon>
    </lineage>
</organism>
<evidence type="ECO:0000313" key="1">
    <source>
        <dbReference type="EMBL" id="EMF97984.1"/>
    </source>
</evidence>
<dbReference type="BioCyc" id="LBOR1193007:G11KN-3391-MONOMER"/>
<comment type="caution">
    <text evidence="1">The sequence shown here is derived from an EMBL/GenBank/DDBJ whole genome shotgun (WGS) entry which is preliminary data.</text>
</comment>
<gene>
    <name evidence="1" type="ORF">LEP1GSC123_1858</name>
</gene>
<sequence>MPLLEIRIFLFLSNKNFKILYNEKDENKPRSLYLDLAEIYVFFLPRNESIFRSSLFLLCRIIAYPTKY</sequence>
<protein>
    <submittedName>
        <fullName evidence="1">Uncharacterized protein</fullName>
    </submittedName>
</protein>
<evidence type="ECO:0000313" key="2">
    <source>
        <dbReference type="Proteomes" id="UP000011783"/>
    </source>
</evidence>
<dbReference type="AlphaFoldDB" id="M3HK12"/>
<reference evidence="1 2" key="1">
    <citation type="submission" date="2013-01" db="EMBL/GenBank/DDBJ databases">
        <authorList>
            <person name="Harkins D.M."/>
            <person name="Durkin A.S."/>
            <person name="Brinkac L.M."/>
            <person name="Haft D.H."/>
            <person name="Selengut J.D."/>
            <person name="Sanka R."/>
            <person name="DePew J."/>
            <person name="Purushe J."/>
            <person name="Picardeau M."/>
            <person name="Werts C."/>
            <person name="Goarant C."/>
            <person name="Vinetz J.M."/>
            <person name="Sutton G.G."/>
            <person name="Nierman W.C."/>
            <person name="Fouts D.E."/>
        </authorList>
    </citation>
    <scope>NUCLEOTIDE SEQUENCE [LARGE SCALE GENOMIC DNA]</scope>
    <source>
        <strain evidence="1 2">200701203</strain>
    </source>
</reference>
<accession>M3HK12</accession>